<dbReference type="GO" id="GO:0009097">
    <property type="term" value="P:isoleucine biosynthetic process"/>
    <property type="evidence" value="ECO:0007669"/>
    <property type="project" value="TreeGrafter"/>
</dbReference>
<dbReference type="InterPro" id="IPR029061">
    <property type="entry name" value="THDP-binding"/>
</dbReference>
<evidence type="ECO:0000256" key="2">
    <source>
        <dbReference type="ARBA" id="ARBA00023052"/>
    </source>
</evidence>
<evidence type="ECO:0000259" key="6">
    <source>
        <dbReference type="Pfam" id="PF02776"/>
    </source>
</evidence>
<organism evidence="7 8">
    <name type="scientific">Neomesorhizobium albiziae</name>
    <dbReference type="NCBI Taxonomy" id="335020"/>
    <lineage>
        <taxon>Bacteria</taxon>
        <taxon>Pseudomonadati</taxon>
        <taxon>Pseudomonadota</taxon>
        <taxon>Alphaproteobacteria</taxon>
        <taxon>Hyphomicrobiales</taxon>
        <taxon>Phyllobacteriaceae</taxon>
        <taxon>Neomesorhizobium</taxon>
    </lineage>
</organism>
<dbReference type="InterPro" id="IPR000399">
    <property type="entry name" value="TPP-bd_CS"/>
</dbReference>
<dbReference type="Pfam" id="PF02775">
    <property type="entry name" value="TPP_enzyme_C"/>
    <property type="match status" value="1"/>
</dbReference>
<proteinExistence type="inferred from homology"/>
<dbReference type="GO" id="GO:0003984">
    <property type="term" value="F:acetolactate synthase activity"/>
    <property type="evidence" value="ECO:0007669"/>
    <property type="project" value="TreeGrafter"/>
</dbReference>
<reference evidence="7 8" key="1">
    <citation type="submission" date="2016-10" db="EMBL/GenBank/DDBJ databases">
        <authorList>
            <person name="Varghese N."/>
            <person name="Submissions S."/>
        </authorList>
    </citation>
    <scope>NUCLEOTIDE SEQUENCE [LARGE SCALE GENOMIC DNA]</scope>
    <source>
        <strain evidence="7 8">DSM 21822</strain>
    </source>
</reference>
<protein>
    <submittedName>
        <fullName evidence="7">Acetolactate synthase-1/2/3 large subunit</fullName>
    </submittedName>
</protein>
<keyword evidence="8" id="KW-1185">Reference proteome</keyword>
<dbReference type="PROSITE" id="PS00187">
    <property type="entry name" value="TPP_ENZYMES"/>
    <property type="match status" value="1"/>
</dbReference>
<dbReference type="PANTHER" id="PTHR18968">
    <property type="entry name" value="THIAMINE PYROPHOSPHATE ENZYMES"/>
    <property type="match status" value="1"/>
</dbReference>
<feature type="domain" description="Thiamine pyrophosphate enzyme N-terminal TPP-binding" evidence="6">
    <location>
        <begin position="3"/>
        <end position="116"/>
    </location>
</feature>
<dbReference type="CDD" id="cd07035">
    <property type="entry name" value="TPP_PYR_POX_like"/>
    <property type="match status" value="1"/>
</dbReference>
<name>A0A1I3VGR1_9HYPH</name>
<dbReference type="GO" id="GO:0050660">
    <property type="term" value="F:flavin adenine dinucleotide binding"/>
    <property type="evidence" value="ECO:0007669"/>
    <property type="project" value="TreeGrafter"/>
</dbReference>
<dbReference type="Gene3D" id="3.40.50.1220">
    <property type="entry name" value="TPP-binding domain"/>
    <property type="match status" value="1"/>
</dbReference>
<dbReference type="GO" id="GO:0000287">
    <property type="term" value="F:magnesium ion binding"/>
    <property type="evidence" value="ECO:0007669"/>
    <property type="project" value="InterPro"/>
</dbReference>
<feature type="domain" description="Thiamine pyrophosphate enzyme central" evidence="4">
    <location>
        <begin position="189"/>
        <end position="324"/>
    </location>
</feature>
<feature type="domain" description="Thiamine pyrophosphate enzyme TPP-binding" evidence="5">
    <location>
        <begin position="384"/>
        <end position="530"/>
    </location>
</feature>
<dbReference type="SUPFAM" id="SSF52518">
    <property type="entry name" value="Thiamin diphosphate-binding fold (THDP-binding)"/>
    <property type="match status" value="2"/>
</dbReference>
<evidence type="ECO:0000259" key="5">
    <source>
        <dbReference type="Pfam" id="PF02775"/>
    </source>
</evidence>
<evidence type="ECO:0000313" key="8">
    <source>
        <dbReference type="Proteomes" id="UP000323300"/>
    </source>
</evidence>
<dbReference type="GO" id="GO:0030976">
    <property type="term" value="F:thiamine pyrophosphate binding"/>
    <property type="evidence" value="ECO:0007669"/>
    <property type="project" value="InterPro"/>
</dbReference>
<dbReference type="GO" id="GO:0009099">
    <property type="term" value="P:L-valine biosynthetic process"/>
    <property type="evidence" value="ECO:0007669"/>
    <property type="project" value="TreeGrafter"/>
</dbReference>
<dbReference type="Proteomes" id="UP000323300">
    <property type="component" value="Unassembled WGS sequence"/>
</dbReference>
<dbReference type="Gene3D" id="3.40.50.970">
    <property type="match status" value="2"/>
</dbReference>
<comment type="similarity">
    <text evidence="1 3">Belongs to the TPP enzyme family.</text>
</comment>
<evidence type="ECO:0000256" key="3">
    <source>
        <dbReference type="RuleBase" id="RU362132"/>
    </source>
</evidence>
<dbReference type="OrthoDB" id="4494979at2"/>
<dbReference type="AlphaFoldDB" id="A0A1I3VGR1"/>
<evidence type="ECO:0000256" key="1">
    <source>
        <dbReference type="ARBA" id="ARBA00007812"/>
    </source>
</evidence>
<gene>
    <name evidence="7" type="ORF">SAMN04488498_101451</name>
</gene>
<dbReference type="Pfam" id="PF00205">
    <property type="entry name" value="TPP_enzyme_M"/>
    <property type="match status" value="1"/>
</dbReference>
<dbReference type="InterPro" id="IPR012001">
    <property type="entry name" value="Thiamin_PyroP_enz_TPP-bd_dom"/>
</dbReference>
<dbReference type="NCBIfam" id="NF006052">
    <property type="entry name" value="PRK08199.1"/>
    <property type="match status" value="1"/>
</dbReference>
<dbReference type="InterPro" id="IPR029035">
    <property type="entry name" value="DHS-like_NAD/FAD-binding_dom"/>
</dbReference>
<dbReference type="FunFam" id="3.40.50.970:FF:000007">
    <property type="entry name" value="Acetolactate synthase"/>
    <property type="match status" value="1"/>
</dbReference>
<dbReference type="PANTHER" id="PTHR18968:SF120">
    <property type="entry name" value="ACETOLACTATE SYNTHASE LARGE SUBUNIT"/>
    <property type="match status" value="1"/>
</dbReference>
<dbReference type="RefSeq" id="WP_149757808.1">
    <property type="nucleotide sequence ID" value="NZ_BSPE01000002.1"/>
</dbReference>
<evidence type="ECO:0000259" key="4">
    <source>
        <dbReference type="Pfam" id="PF00205"/>
    </source>
</evidence>
<dbReference type="InterPro" id="IPR011766">
    <property type="entry name" value="TPP_enzyme_TPP-bd"/>
</dbReference>
<dbReference type="GO" id="GO:0005948">
    <property type="term" value="C:acetolactate synthase complex"/>
    <property type="evidence" value="ECO:0007669"/>
    <property type="project" value="TreeGrafter"/>
</dbReference>
<evidence type="ECO:0000313" key="7">
    <source>
        <dbReference type="EMBL" id="SFJ94360.1"/>
    </source>
</evidence>
<accession>A0A1I3VGR1</accession>
<sequence>MKTGGKLIVEALEANGVDRIYCVPGESYLAVLDALHDSNRISTVVCRQEGGAAMMADCHGRLTGKPGICFVTRGPGATNASAGIHIAMQDSTPLIMFIGQIAGHAREREAFQEVNYKRFFGDIAKWVVEIDDASRIPELVTRAFAVATSGRPGPVVVSLPEDMLTSLAEAPDALPYTPVETSPGEAEMHKLAELLGNARRPFVILGGSRWSAAAKSRLESIAETWALPVGVSFRRQMLFDHLHPCYAGDVGIGPNPKLAAYIKQADLVLLVGGRFGEMPSSDYTLLKSPYPDQTLVHVHADANELGRVYRPALAINASPEAFTAAFARLKPTATPVWADETERLHGFYRAWSTPPETGPGAVQMGPIMAHLEKVLPDDAIMTNGAGNYATWLHRFHRFRRFATQAAPTSGSMGYGTPGAVAAKGLFPEREVIAFAGDGCFMMNGQEFATAVQYDLPIIVIVVNNGIYGTIRMHQERDYPGRVSGTDLKNPDFAALARAYGGHGETVETTDDFAPAFERARTSRKPSIIEIKLDPEAITPTRTLTDIREKK</sequence>
<dbReference type="EMBL" id="FOSL01000001">
    <property type="protein sequence ID" value="SFJ94360.1"/>
    <property type="molecule type" value="Genomic_DNA"/>
</dbReference>
<dbReference type="CDD" id="cd00568">
    <property type="entry name" value="TPP_enzymes"/>
    <property type="match status" value="1"/>
</dbReference>
<dbReference type="InterPro" id="IPR012000">
    <property type="entry name" value="Thiamin_PyroP_enz_cen_dom"/>
</dbReference>
<keyword evidence="2 3" id="KW-0786">Thiamine pyrophosphate</keyword>
<dbReference type="SUPFAM" id="SSF52467">
    <property type="entry name" value="DHS-like NAD/FAD-binding domain"/>
    <property type="match status" value="1"/>
</dbReference>
<dbReference type="Pfam" id="PF02776">
    <property type="entry name" value="TPP_enzyme_N"/>
    <property type="match status" value="1"/>
</dbReference>
<dbReference type="InterPro" id="IPR045229">
    <property type="entry name" value="TPP_enz"/>
</dbReference>